<dbReference type="Pfam" id="PF04168">
    <property type="entry name" value="Alpha-E"/>
    <property type="match status" value="1"/>
</dbReference>
<name>A0A926NSY8_9HYPH</name>
<organism evidence="2 3">
    <name type="scientific">Roseibium aggregatum</name>
    <dbReference type="NCBI Taxonomy" id="187304"/>
    <lineage>
        <taxon>Bacteria</taxon>
        <taxon>Pseudomonadati</taxon>
        <taxon>Pseudomonadota</taxon>
        <taxon>Alphaproteobacteria</taxon>
        <taxon>Hyphomicrobiales</taxon>
        <taxon>Stappiaceae</taxon>
        <taxon>Roseibium</taxon>
    </lineage>
</organism>
<dbReference type="RefSeq" id="WP_190290532.1">
    <property type="nucleotide sequence ID" value="NZ_JABFCZ010000006.1"/>
</dbReference>
<dbReference type="EMBL" id="JABFCZ010000006">
    <property type="protein sequence ID" value="MBD1545854.1"/>
    <property type="molecule type" value="Genomic_DNA"/>
</dbReference>
<protein>
    <submittedName>
        <fullName evidence="2">Alpha-E domain-containing protein</fullName>
    </submittedName>
</protein>
<dbReference type="PANTHER" id="PTHR34595:SF7">
    <property type="entry name" value="SLL1039 PROTEIN"/>
    <property type="match status" value="1"/>
</dbReference>
<sequence>MLGRTASSLFWMSRYQERAQNTAKLLQAAYRTAMVTHAGQADGENWRFALASSGSEFGFTEKVGELTPRGVISYMVFDKTNPSSVRVCLETARNNARAVRTGITAELWEAINTTWIEFADVNPQSITQEKLPDFLAWISQRSHLFRGALLNTILRDDGYYFSQLGNFVERAENTARILDTQYWVLLPDNDVAGGASGERYQWIVILRALSGLRSYRFAYQDAKLKAGNIATFLILRDEMPRSLAHCYNWIDDTVEDLGEFYGSVQPSLEMGSQIWKDLKSTNMDAIYNNGLHEFLTDFIGRNNAFAHQLSIDYNFA</sequence>
<accession>A0A926NSY8</accession>
<evidence type="ECO:0000259" key="1">
    <source>
        <dbReference type="Pfam" id="PF04168"/>
    </source>
</evidence>
<dbReference type="Proteomes" id="UP000598467">
    <property type="component" value="Unassembled WGS sequence"/>
</dbReference>
<dbReference type="AlphaFoldDB" id="A0A926NSY8"/>
<dbReference type="InterPro" id="IPR007296">
    <property type="entry name" value="DUF403"/>
</dbReference>
<evidence type="ECO:0000313" key="2">
    <source>
        <dbReference type="EMBL" id="MBD1545854.1"/>
    </source>
</evidence>
<gene>
    <name evidence="2" type="ORF">HK439_06235</name>
</gene>
<evidence type="ECO:0000313" key="3">
    <source>
        <dbReference type="Proteomes" id="UP000598467"/>
    </source>
</evidence>
<dbReference type="PANTHER" id="PTHR34595">
    <property type="entry name" value="BLR5612 PROTEIN"/>
    <property type="match status" value="1"/>
</dbReference>
<comment type="caution">
    <text evidence="2">The sequence shown here is derived from an EMBL/GenBank/DDBJ whole genome shotgun (WGS) entry which is preliminary data.</text>
</comment>
<reference evidence="2" key="1">
    <citation type="submission" date="2020-05" db="EMBL/GenBank/DDBJ databases">
        <title>Identification of trans-AT polyketide cluster in two marine bacteria, producers of a novel glutaramide-containing polyketide sesbanimide D and analogs.</title>
        <authorList>
            <person name="Kacar D."/>
            <person name="Rodriguez P."/>
            <person name="Canedo L."/>
            <person name="Gonzalez E."/>
            <person name="Galan B."/>
            <person name="De La Calle F."/>
            <person name="Garcia J.L."/>
        </authorList>
    </citation>
    <scope>NUCLEOTIDE SEQUENCE</scope>
    <source>
        <strain evidence="2">PHM038</strain>
    </source>
</reference>
<dbReference type="InterPro" id="IPR051680">
    <property type="entry name" value="ATP-dep_Glu-Cys_Ligase-2"/>
</dbReference>
<feature type="domain" description="DUF403" evidence="1">
    <location>
        <begin position="1"/>
        <end position="313"/>
    </location>
</feature>
<proteinExistence type="predicted"/>